<dbReference type="EMBL" id="BMTD01000044">
    <property type="protein sequence ID" value="GGV30693.1"/>
    <property type="molecule type" value="Genomic_DNA"/>
</dbReference>
<evidence type="ECO:0000313" key="2">
    <source>
        <dbReference type="Proteomes" id="UP000618795"/>
    </source>
</evidence>
<dbReference type="Proteomes" id="UP000618795">
    <property type="component" value="Unassembled WGS sequence"/>
</dbReference>
<comment type="caution">
    <text evidence="1">The sequence shown here is derived from an EMBL/GenBank/DDBJ whole genome shotgun (WGS) entry which is preliminary data.</text>
</comment>
<reference evidence="1" key="2">
    <citation type="submission" date="2020-09" db="EMBL/GenBank/DDBJ databases">
        <authorList>
            <person name="Sun Q."/>
            <person name="Ohkuma M."/>
        </authorList>
    </citation>
    <scope>NUCLEOTIDE SEQUENCE</scope>
    <source>
        <strain evidence="1">JCM 4369</strain>
    </source>
</reference>
<gene>
    <name evidence="1" type="ORF">GCM10010260_83870</name>
</gene>
<protein>
    <submittedName>
        <fullName evidence="1">Uncharacterized protein</fullName>
    </submittedName>
</protein>
<reference evidence="1" key="1">
    <citation type="journal article" date="2014" name="Int. J. Syst. Evol. Microbiol.">
        <title>Complete genome sequence of Corynebacterium casei LMG S-19264T (=DSM 44701T), isolated from a smear-ripened cheese.</title>
        <authorList>
            <consortium name="US DOE Joint Genome Institute (JGI-PGF)"/>
            <person name="Walter F."/>
            <person name="Albersmeier A."/>
            <person name="Kalinowski J."/>
            <person name="Ruckert C."/>
        </authorList>
    </citation>
    <scope>NUCLEOTIDE SEQUENCE</scope>
    <source>
        <strain evidence="1">JCM 4369</strain>
    </source>
</reference>
<keyword evidence="2" id="KW-1185">Reference proteome</keyword>
<evidence type="ECO:0000313" key="1">
    <source>
        <dbReference type="EMBL" id="GGV30693.1"/>
    </source>
</evidence>
<dbReference type="AlphaFoldDB" id="A0A918IKN4"/>
<accession>A0A918IKN4</accession>
<sequence>MLRNFARVADAADPVLPAAPVVPVPPPAAAPDLAVLPDPPAAAPVVVPAPAPVPKVSRRRSAMTASAIPLLPPDGVRPGIRPGIDPKGWLRAFDVYDERGQASLFEGQGDEDVPAPRGE</sequence>
<proteinExistence type="predicted"/>
<name>A0A918IKN4_9ACTN</name>
<organism evidence="1 2">
    <name type="scientific">Streptomyces filipinensis</name>
    <dbReference type="NCBI Taxonomy" id="66887"/>
    <lineage>
        <taxon>Bacteria</taxon>
        <taxon>Bacillati</taxon>
        <taxon>Actinomycetota</taxon>
        <taxon>Actinomycetes</taxon>
        <taxon>Kitasatosporales</taxon>
        <taxon>Streptomycetaceae</taxon>
        <taxon>Streptomyces</taxon>
    </lineage>
</organism>